<keyword evidence="8" id="KW-1185">Reference proteome</keyword>
<evidence type="ECO:0000259" key="6">
    <source>
        <dbReference type="PROSITE" id="PS51900"/>
    </source>
</evidence>
<dbReference type="STRING" id="1293598.IV56_GL000718"/>
<dbReference type="InterPro" id="IPR044068">
    <property type="entry name" value="CB"/>
</dbReference>
<dbReference type="PANTHER" id="PTHR30349">
    <property type="entry name" value="PHAGE INTEGRASE-RELATED"/>
    <property type="match status" value="1"/>
</dbReference>
<evidence type="ECO:0000256" key="2">
    <source>
        <dbReference type="ARBA" id="ARBA00023125"/>
    </source>
</evidence>
<sequence length="375" mass="42483">MASIRKRGKTWGYRISYKDISGSYKVKEKSGFALKRLAEEAAREAEVELQRGSAMDKSSTTLLDYYRYWIKTYKAGKHAQVTEERYSTIERHLQDYFGEDALLTAITRTQWQKFLNDFGEGRARETVSKLNSYVRSMADSAVADRIIYSNFTTGAVLTGSRPSKDKIKFLQDDDLSKLKDYAFQKASMDAMWGYIVVTGILTGARLSEIVGLTWADIDMDNATIDINKSWDYVHGGFFKDTKTEHSRRVIDIPTELVDLLKRLKKQQAELNLAQGYRDKDQLVFRNSRHIVVGDAGVNKSLKRAEDKLGIANPITFHGLRHSHVSYLLANGVDIAYISKRLGHANITITLGVYSHLLESTQKKQVALTLEALNAM</sequence>
<dbReference type="CDD" id="cd01189">
    <property type="entry name" value="INT_ICEBs1_C_like"/>
    <property type="match status" value="1"/>
</dbReference>
<dbReference type="PROSITE" id="PS51900">
    <property type="entry name" value="CB"/>
    <property type="match status" value="1"/>
</dbReference>
<dbReference type="RefSeq" id="WP_056992849.1">
    <property type="nucleotide sequence ID" value="NZ_JQCE01000032.1"/>
</dbReference>
<dbReference type="InterPro" id="IPR002104">
    <property type="entry name" value="Integrase_catalytic"/>
</dbReference>
<evidence type="ECO:0000313" key="8">
    <source>
        <dbReference type="Proteomes" id="UP000050969"/>
    </source>
</evidence>
<feature type="domain" description="Core-binding (CB)" evidence="6">
    <location>
        <begin position="60"/>
        <end position="142"/>
    </location>
</feature>
<dbReference type="InterPro" id="IPR011010">
    <property type="entry name" value="DNA_brk_join_enz"/>
</dbReference>
<dbReference type="PANTHER" id="PTHR30349:SF64">
    <property type="entry name" value="PROPHAGE INTEGRASE INTD-RELATED"/>
    <property type="match status" value="1"/>
</dbReference>
<dbReference type="Gene3D" id="1.10.443.10">
    <property type="entry name" value="Intergrase catalytic core"/>
    <property type="match status" value="1"/>
</dbReference>
<dbReference type="PROSITE" id="PS51898">
    <property type="entry name" value="TYR_RECOMBINASE"/>
    <property type="match status" value="1"/>
</dbReference>
<keyword evidence="2 4" id="KW-0238">DNA-binding</keyword>
<comment type="caution">
    <text evidence="7">The sequence shown here is derived from an EMBL/GenBank/DDBJ whole genome shotgun (WGS) entry which is preliminary data.</text>
</comment>
<accession>A0A0R2N146</accession>
<dbReference type="Pfam" id="PF14657">
    <property type="entry name" value="Arm-DNA-bind_4"/>
    <property type="match status" value="1"/>
</dbReference>
<gene>
    <name evidence="7" type="ORF">IV56_GL000718</name>
</gene>
<dbReference type="EMBL" id="JQCE01000032">
    <property type="protein sequence ID" value="KRO16730.1"/>
    <property type="molecule type" value="Genomic_DNA"/>
</dbReference>
<dbReference type="GO" id="GO:0003677">
    <property type="term" value="F:DNA binding"/>
    <property type="evidence" value="ECO:0007669"/>
    <property type="project" value="UniProtKB-UniRule"/>
</dbReference>
<dbReference type="InterPro" id="IPR050090">
    <property type="entry name" value="Tyrosine_recombinase_XerCD"/>
</dbReference>
<feature type="domain" description="Tyr recombinase" evidence="5">
    <location>
        <begin position="165"/>
        <end position="366"/>
    </location>
</feature>
<dbReference type="SUPFAM" id="SSF56349">
    <property type="entry name" value="DNA breaking-rejoining enzymes"/>
    <property type="match status" value="1"/>
</dbReference>
<dbReference type="InterPro" id="IPR028259">
    <property type="entry name" value="AP2-like_int_N"/>
</dbReference>
<dbReference type="Proteomes" id="UP000050969">
    <property type="component" value="Unassembled WGS sequence"/>
</dbReference>
<dbReference type="Gene3D" id="1.10.150.130">
    <property type="match status" value="1"/>
</dbReference>
<organism evidence="7 8">
    <name type="scientific">Lacticaseibacillus saniviri JCM 17471 = DSM 24301</name>
    <dbReference type="NCBI Taxonomy" id="1293598"/>
    <lineage>
        <taxon>Bacteria</taxon>
        <taxon>Bacillati</taxon>
        <taxon>Bacillota</taxon>
        <taxon>Bacilli</taxon>
        <taxon>Lactobacillales</taxon>
        <taxon>Lactobacillaceae</taxon>
        <taxon>Lacticaseibacillus</taxon>
    </lineage>
</organism>
<dbReference type="GO" id="GO:0006310">
    <property type="term" value="P:DNA recombination"/>
    <property type="evidence" value="ECO:0007669"/>
    <property type="project" value="UniProtKB-KW"/>
</dbReference>
<evidence type="ECO:0000259" key="5">
    <source>
        <dbReference type="PROSITE" id="PS51898"/>
    </source>
</evidence>
<keyword evidence="3" id="KW-0233">DNA recombination</keyword>
<protein>
    <submittedName>
        <fullName evidence="7">Integrase</fullName>
    </submittedName>
</protein>
<evidence type="ECO:0000256" key="1">
    <source>
        <dbReference type="ARBA" id="ARBA00008857"/>
    </source>
</evidence>
<reference evidence="7 8" key="1">
    <citation type="journal article" date="2015" name="Genome Announc.">
        <title>Expanding the biotechnology potential of lactobacilli through comparative genomics of 213 strains and associated genera.</title>
        <authorList>
            <person name="Sun Z."/>
            <person name="Harris H.M."/>
            <person name="McCann A."/>
            <person name="Guo C."/>
            <person name="Argimon S."/>
            <person name="Zhang W."/>
            <person name="Yang X."/>
            <person name="Jeffery I.B."/>
            <person name="Cooney J.C."/>
            <person name="Kagawa T.F."/>
            <person name="Liu W."/>
            <person name="Song Y."/>
            <person name="Salvetti E."/>
            <person name="Wrobel A."/>
            <person name="Rasinkangas P."/>
            <person name="Parkhill J."/>
            <person name="Rea M.C."/>
            <person name="O'Sullivan O."/>
            <person name="Ritari J."/>
            <person name="Douillard F.P."/>
            <person name="Paul Ross R."/>
            <person name="Yang R."/>
            <person name="Briner A.E."/>
            <person name="Felis G.E."/>
            <person name="de Vos W.M."/>
            <person name="Barrangou R."/>
            <person name="Klaenhammer T.R."/>
            <person name="Caufield P.W."/>
            <person name="Cui Y."/>
            <person name="Zhang H."/>
            <person name="O'Toole P.W."/>
        </authorList>
    </citation>
    <scope>NUCLEOTIDE SEQUENCE [LARGE SCALE GENOMIC DNA]</scope>
    <source>
        <strain evidence="7 8">DSM 24301</strain>
    </source>
</reference>
<dbReference type="PATRIC" id="fig|1293598.4.peg.767"/>
<dbReference type="GO" id="GO:0015074">
    <property type="term" value="P:DNA integration"/>
    <property type="evidence" value="ECO:0007669"/>
    <property type="project" value="InterPro"/>
</dbReference>
<dbReference type="InterPro" id="IPR013762">
    <property type="entry name" value="Integrase-like_cat_sf"/>
</dbReference>
<evidence type="ECO:0000313" key="7">
    <source>
        <dbReference type="EMBL" id="KRO16730.1"/>
    </source>
</evidence>
<comment type="similarity">
    <text evidence="1">Belongs to the 'phage' integrase family.</text>
</comment>
<proteinExistence type="inferred from homology"/>
<dbReference type="Pfam" id="PF00589">
    <property type="entry name" value="Phage_integrase"/>
    <property type="match status" value="1"/>
</dbReference>
<dbReference type="InterPro" id="IPR010998">
    <property type="entry name" value="Integrase_recombinase_N"/>
</dbReference>
<dbReference type="AlphaFoldDB" id="A0A0R2N146"/>
<evidence type="ECO:0000256" key="3">
    <source>
        <dbReference type="ARBA" id="ARBA00023172"/>
    </source>
</evidence>
<name>A0A0R2N146_9LACO</name>
<evidence type="ECO:0000256" key="4">
    <source>
        <dbReference type="PROSITE-ProRule" id="PRU01248"/>
    </source>
</evidence>